<evidence type="ECO:0000313" key="2">
    <source>
        <dbReference type="EMBL" id="GGL06014.1"/>
    </source>
</evidence>
<dbReference type="Proteomes" id="UP000638263">
    <property type="component" value="Unassembled WGS sequence"/>
</dbReference>
<reference evidence="2" key="1">
    <citation type="journal article" date="2014" name="Int. J. Syst. Evol. Microbiol.">
        <title>Complete genome sequence of Corynebacterium casei LMG S-19264T (=DSM 44701T), isolated from a smear-ripened cheese.</title>
        <authorList>
            <consortium name="US DOE Joint Genome Institute (JGI-PGF)"/>
            <person name="Walter F."/>
            <person name="Albersmeier A."/>
            <person name="Kalinowski J."/>
            <person name="Ruckert C."/>
        </authorList>
    </citation>
    <scope>NUCLEOTIDE SEQUENCE</scope>
    <source>
        <strain evidence="2">CGMCC 4.3508</strain>
    </source>
</reference>
<proteinExistence type="predicted"/>
<dbReference type="AlphaFoldDB" id="A0A917RGU8"/>
<name>A0A917RGU8_9NOCA</name>
<feature type="compositionally biased region" description="Low complexity" evidence="1">
    <location>
        <begin position="62"/>
        <end position="83"/>
    </location>
</feature>
<comment type="caution">
    <text evidence="2">The sequence shown here is derived from an EMBL/GenBank/DDBJ whole genome shotgun (WGS) entry which is preliminary data.</text>
</comment>
<dbReference type="EMBL" id="BMMH01000003">
    <property type="protein sequence ID" value="GGL06014.1"/>
    <property type="molecule type" value="Genomic_DNA"/>
</dbReference>
<feature type="region of interest" description="Disordered" evidence="1">
    <location>
        <begin position="22"/>
        <end position="84"/>
    </location>
</feature>
<reference evidence="2" key="2">
    <citation type="submission" date="2020-09" db="EMBL/GenBank/DDBJ databases">
        <authorList>
            <person name="Sun Q."/>
            <person name="Zhou Y."/>
        </authorList>
    </citation>
    <scope>NUCLEOTIDE SEQUENCE</scope>
    <source>
        <strain evidence="2">CGMCC 4.3508</strain>
    </source>
</reference>
<protein>
    <submittedName>
        <fullName evidence="2">Uncharacterized protein</fullName>
    </submittedName>
</protein>
<keyword evidence="3" id="KW-1185">Reference proteome</keyword>
<evidence type="ECO:0000256" key="1">
    <source>
        <dbReference type="SAM" id="MobiDB-lite"/>
    </source>
</evidence>
<sequence length="302" mass="32243">MPKGGDNGARQAAEEAAERVVNALGHWSRSTREGLSTGIADRTRRGGSAISAAEGDAARQISGSDPGASLGSAGPGAVSPATARARGRDLIDEVDYVSLWAKRNDSGPGDRALAEIYRMQGFDGLPTVTGPAEVDKIVKAGSWELFRGVAARHGVSAREYAEQFRSGPYLPGRTLGYVGVGNGTWVTPLKSEAVRYAAGDAEGVVRMALPRRGVRIGAYGDLAAEQSRVLAPIEQEIRQFKDAGARVETSDRLWALEDKRAVLDDAGRFAALRGYDAYTTPWRNAAGEYWIVLNRTALVVER</sequence>
<gene>
    <name evidence="2" type="ORF">GCM10011588_20610</name>
</gene>
<evidence type="ECO:0000313" key="3">
    <source>
        <dbReference type="Proteomes" id="UP000638263"/>
    </source>
</evidence>
<organism evidence="2 3">
    <name type="scientific">Nocardia jinanensis</name>
    <dbReference type="NCBI Taxonomy" id="382504"/>
    <lineage>
        <taxon>Bacteria</taxon>
        <taxon>Bacillati</taxon>
        <taxon>Actinomycetota</taxon>
        <taxon>Actinomycetes</taxon>
        <taxon>Mycobacteriales</taxon>
        <taxon>Nocardiaceae</taxon>
        <taxon>Nocardia</taxon>
    </lineage>
</organism>
<accession>A0A917RGU8</accession>